<evidence type="ECO:0000313" key="2">
    <source>
        <dbReference type="Proteomes" id="UP000221165"/>
    </source>
</evidence>
<sequence>MVGQQFGGAISSSENPGRIKRVVLPNLHGHVYLYSTSAFLARSLVF</sequence>
<protein>
    <submittedName>
        <fullName evidence="1">Uncharacterized protein</fullName>
    </submittedName>
</protein>
<proteinExistence type="predicted"/>
<dbReference type="GeneID" id="94427809"/>
<reference evidence="1 2" key="1">
    <citation type="journal article" date="2017" name="Int. J. Parasitol.">
        <title>The genome of the protozoan parasite Cystoisospora suis and a reverse vaccinology approach to identify vaccine candidates.</title>
        <authorList>
            <person name="Palmieri N."/>
            <person name="Shrestha A."/>
            <person name="Ruttkowski B."/>
            <person name="Beck T."/>
            <person name="Vogl C."/>
            <person name="Tomley F."/>
            <person name="Blake D.P."/>
            <person name="Joachim A."/>
        </authorList>
    </citation>
    <scope>NUCLEOTIDE SEQUENCE [LARGE SCALE GENOMIC DNA]</scope>
    <source>
        <strain evidence="1 2">Wien I</strain>
    </source>
</reference>
<keyword evidence="2" id="KW-1185">Reference proteome</keyword>
<organism evidence="1 2">
    <name type="scientific">Cystoisospora suis</name>
    <dbReference type="NCBI Taxonomy" id="483139"/>
    <lineage>
        <taxon>Eukaryota</taxon>
        <taxon>Sar</taxon>
        <taxon>Alveolata</taxon>
        <taxon>Apicomplexa</taxon>
        <taxon>Conoidasida</taxon>
        <taxon>Coccidia</taxon>
        <taxon>Eucoccidiorida</taxon>
        <taxon>Eimeriorina</taxon>
        <taxon>Sarcocystidae</taxon>
        <taxon>Cystoisospora</taxon>
    </lineage>
</organism>
<accession>A0A2C6KXE5</accession>
<dbReference type="Proteomes" id="UP000221165">
    <property type="component" value="Unassembled WGS sequence"/>
</dbReference>
<evidence type="ECO:0000313" key="1">
    <source>
        <dbReference type="EMBL" id="PHJ21747.1"/>
    </source>
</evidence>
<gene>
    <name evidence="1" type="ORF">CSUI_004407</name>
</gene>
<comment type="caution">
    <text evidence="1">The sequence shown here is derived from an EMBL/GenBank/DDBJ whole genome shotgun (WGS) entry which is preliminary data.</text>
</comment>
<dbReference type="VEuPathDB" id="ToxoDB:CSUI_004407"/>
<dbReference type="AlphaFoldDB" id="A0A2C6KXE5"/>
<name>A0A2C6KXE5_9APIC</name>
<dbReference type="EMBL" id="MIGC01002053">
    <property type="protein sequence ID" value="PHJ21747.1"/>
    <property type="molecule type" value="Genomic_DNA"/>
</dbReference>
<dbReference type="RefSeq" id="XP_067923427.1">
    <property type="nucleotide sequence ID" value="XM_068064598.1"/>
</dbReference>